<evidence type="ECO:0000313" key="5">
    <source>
        <dbReference type="EMBL" id="NGX89427.1"/>
    </source>
</evidence>
<dbReference type="InterPro" id="IPR052021">
    <property type="entry name" value="Type-I_RS_S_subunit"/>
</dbReference>
<dbReference type="Proteomes" id="UP000476696">
    <property type="component" value="Unassembled WGS sequence"/>
</dbReference>
<dbReference type="InterPro" id="IPR000055">
    <property type="entry name" value="Restrct_endonuc_typeI_TRD"/>
</dbReference>
<evidence type="ECO:0000259" key="4">
    <source>
        <dbReference type="Pfam" id="PF01420"/>
    </source>
</evidence>
<organism evidence="5 6">
    <name type="scientific">Rahnella contaminans</name>
    <dbReference type="NCBI Taxonomy" id="2703882"/>
    <lineage>
        <taxon>Bacteria</taxon>
        <taxon>Pseudomonadati</taxon>
        <taxon>Pseudomonadota</taxon>
        <taxon>Gammaproteobacteria</taxon>
        <taxon>Enterobacterales</taxon>
        <taxon>Yersiniaceae</taxon>
        <taxon>Rahnella</taxon>
    </lineage>
</organism>
<dbReference type="GO" id="GO:0009307">
    <property type="term" value="P:DNA restriction-modification system"/>
    <property type="evidence" value="ECO:0007669"/>
    <property type="project" value="UniProtKB-KW"/>
</dbReference>
<keyword evidence="5" id="KW-0378">Hydrolase</keyword>
<dbReference type="GO" id="GO:0003677">
    <property type="term" value="F:DNA binding"/>
    <property type="evidence" value="ECO:0007669"/>
    <property type="project" value="UniProtKB-KW"/>
</dbReference>
<comment type="similarity">
    <text evidence="1">Belongs to the type-I restriction system S methylase family.</text>
</comment>
<name>A0A6M2BAU4_9GAMM</name>
<dbReference type="AlphaFoldDB" id="A0A6M2BAU4"/>
<dbReference type="PANTHER" id="PTHR30408">
    <property type="entry name" value="TYPE-1 RESTRICTION ENZYME ECOKI SPECIFICITY PROTEIN"/>
    <property type="match status" value="1"/>
</dbReference>
<sequence length="437" mass="48824">MGSKWIECELGDVLELKRGYDLPKTARFEGRTPVVSSSGVSGFHNESKVTAPGVVTGRYGTIGEVFYLDNDFWPLNTTLYVRDFKGNDPLFIYYLLKTLSYSDYTDKAAVPGINRNHIHKAKVKIPENVDCQKKIAQKLRNLDNKVLLNRQINLTLEIMAQTLFKSWFVDFDPVIDNALDAGFFEQNAELPEELLHRAETRRKLRASDDYIPLPDALRQQFPAAFELCSEPSLGLRGWVPLTWKVNTAGDVFTVKGGSTPSTANPEFWEGGDFHWTSPKDLSGGSDKILLTTERKITSAGLQKISSGLLPPETVLMSSRAPVGYLALTKIPTAINQGYIAITETKCLSPEFTLYWLDSNMDIIKSMSGGTTFAEISKKTFRGIQLVIPSIDVVNFFSTIVGSYLSKITKNSEECSTLEDLRDYLLPRLINGEFEVNS</sequence>
<feature type="domain" description="Type I restriction modification DNA specificity" evidence="4">
    <location>
        <begin position="3"/>
        <end position="157"/>
    </location>
</feature>
<dbReference type="SUPFAM" id="SSF116734">
    <property type="entry name" value="DNA methylase specificity domain"/>
    <property type="match status" value="2"/>
</dbReference>
<keyword evidence="6" id="KW-1185">Reference proteome</keyword>
<proteinExistence type="inferred from homology"/>
<keyword evidence="5" id="KW-0255">Endonuclease</keyword>
<dbReference type="PANTHER" id="PTHR30408:SF13">
    <property type="entry name" value="TYPE I RESTRICTION ENZYME HINDI SPECIFICITY SUBUNIT"/>
    <property type="match status" value="1"/>
</dbReference>
<dbReference type="Pfam" id="PF01420">
    <property type="entry name" value="Methylase_S"/>
    <property type="match status" value="2"/>
</dbReference>
<reference evidence="5 6" key="1">
    <citation type="submission" date="2020-01" db="EMBL/GenBank/DDBJ databases">
        <authorList>
            <person name="Lee S.D."/>
        </authorList>
    </citation>
    <scope>NUCLEOTIDE SEQUENCE [LARGE SCALE GENOMIC DNA]</scope>
    <source>
        <strain evidence="5 6">Lac-M11</strain>
    </source>
</reference>
<dbReference type="InterPro" id="IPR044946">
    <property type="entry name" value="Restrct_endonuc_typeI_TRD_sf"/>
</dbReference>
<accession>A0A6M2BAU4</accession>
<evidence type="ECO:0000256" key="3">
    <source>
        <dbReference type="ARBA" id="ARBA00023125"/>
    </source>
</evidence>
<evidence type="ECO:0000256" key="2">
    <source>
        <dbReference type="ARBA" id="ARBA00022747"/>
    </source>
</evidence>
<evidence type="ECO:0000313" key="6">
    <source>
        <dbReference type="Proteomes" id="UP000476696"/>
    </source>
</evidence>
<gene>
    <name evidence="5" type="ORF">GW579_20285</name>
</gene>
<keyword evidence="2" id="KW-0680">Restriction system</keyword>
<dbReference type="EMBL" id="JAADJS010000005">
    <property type="protein sequence ID" value="NGX89427.1"/>
    <property type="molecule type" value="Genomic_DNA"/>
</dbReference>
<keyword evidence="5" id="KW-0540">Nuclease</keyword>
<dbReference type="Gene3D" id="3.90.220.20">
    <property type="entry name" value="DNA methylase specificity domains"/>
    <property type="match status" value="2"/>
</dbReference>
<comment type="caution">
    <text evidence="5">The sequence shown here is derived from an EMBL/GenBank/DDBJ whole genome shotgun (WGS) entry which is preliminary data.</text>
</comment>
<feature type="domain" description="Type I restriction modification DNA specificity" evidence="4">
    <location>
        <begin position="240"/>
        <end position="390"/>
    </location>
</feature>
<evidence type="ECO:0000256" key="1">
    <source>
        <dbReference type="ARBA" id="ARBA00010923"/>
    </source>
</evidence>
<keyword evidence="3" id="KW-0238">DNA-binding</keyword>
<dbReference type="GO" id="GO:0004519">
    <property type="term" value="F:endonuclease activity"/>
    <property type="evidence" value="ECO:0007669"/>
    <property type="project" value="UniProtKB-KW"/>
</dbReference>
<dbReference type="RefSeq" id="WP_163354324.1">
    <property type="nucleotide sequence ID" value="NZ_JAADJS010000005.1"/>
</dbReference>
<reference evidence="5 6" key="2">
    <citation type="submission" date="2020-03" db="EMBL/GenBank/DDBJ databases">
        <title>Rahnella aceri sp. nov., isoated from traditional Jeju Makgeolli.</title>
        <authorList>
            <person name="Kim I.S."/>
            <person name="Jeon D."/>
        </authorList>
    </citation>
    <scope>NUCLEOTIDE SEQUENCE [LARGE SCALE GENOMIC DNA]</scope>
    <source>
        <strain evidence="5 6">Lac-M11</strain>
    </source>
</reference>
<protein>
    <submittedName>
        <fullName evidence="5">Restriction endonuclease subunit S</fullName>
    </submittedName>
</protein>
<dbReference type="CDD" id="cd17267">
    <property type="entry name" value="RMtype1_S_EcoAO83I-TRD1-CR1_like"/>
    <property type="match status" value="1"/>
</dbReference>